<dbReference type="Ensembl" id="ENSMALT00000005580.1">
    <property type="protein sequence ID" value="ENSMALP00000005457.1"/>
    <property type="gene ID" value="ENSMALG00000003927.1"/>
</dbReference>
<keyword evidence="4" id="KW-1185">Reference proteome</keyword>
<name>A0A3Q3IL26_MONAL</name>
<keyword evidence="2" id="KW-0732">Signal</keyword>
<proteinExistence type="predicted"/>
<feature type="compositionally biased region" description="Polar residues" evidence="1">
    <location>
        <begin position="177"/>
        <end position="192"/>
    </location>
</feature>
<reference evidence="3" key="2">
    <citation type="submission" date="2025-09" db="UniProtKB">
        <authorList>
            <consortium name="Ensembl"/>
        </authorList>
    </citation>
    <scope>IDENTIFICATION</scope>
</reference>
<feature type="chain" id="PRO_5018700234" description="Amelotin" evidence="2">
    <location>
        <begin position="17"/>
        <end position="222"/>
    </location>
</feature>
<dbReference type="Proteomes" id="UP000261600">
    <property type="component" value="Unplaced"/>
</dbReference>
<dbReference type="AlphaFoldDB" id="A0A3Q3IL26"/>
<evidence type="ECO:0008006" key="5">
    <source>
        <dbReference type="Google" id="ProtNLM"/>
    </source>
</evidence>
<accession>A0A3Q3IL26</accession>
<reference evidence="3" key="1">
    <citation type="submission" date="2025-08" db="UniProtKB">
        <authorList>
            <consortium name="Ensembl"/>
        </authorList>
    </citation>
    <scope>IDENTIFICATION</scope>
</reference>
<evidence type="ECO:0000256" key="1">
    <source>
        <dbReference type="SAM" id="MobiDB-lite"/>
    </source>
</evidence>
<evidence type="ECO:0000313" key="3">
    <source>
        <dbReference type="Ensembl" id="ENSMALP00000005457.1"/>
    </source>
</evidence>
<feature type="signal peptide" evidence="2">
    <location>
        <begin position="1"/>
        <end position="16"/>
    </location>
</feature>
<feature type="region of interest" description="Disordered" evidence="1">
    <location>
        <begin position="167"/>
        <end position="195"/>
    </location>
</feature>
<protein>
    <recommendedName>
        <fullName evidence="5">Amelotin</fullName>
    </recommendedName>
</protein>
<evidence type="ECO:0000256" key="2">
    <source>
        <dbReference type="SAM" id="SignalP"/>
    </source>
</evidence>
<evidence type="ECO:0000313" key="4">
    <source>
        <dbReference type="Proteomes" id="UP000261600"/>
    </source>
</evidence>
<organism evidence="3 4">
    <name type="scientific">Monopterus albus</name>
    <name type="common">Swamp eel</name>
    <dbReference type="NCBI Taxonomy" id="43700"/>
    <lineage>
        <taxon>Eukaryota</taxon>
        <taxon>Metazoa</taxon>
        <taxon>Chordata</taxon>
        <taxon>Craniata</taxon>
        <taxon>Vertebrata</taxon>
        <taxon>Euteleostomi</taxon>
        <taxon>Actinopterygii</taxon>
        <taxon>Neopterygii</taxon>
        <taxon>Teleostei</taxon>
        <taxon>Neoteleostei</taxon>
        <taxon>Acanthomorphata</taxon>
        <taxon>Anabantaria</taxon>
        <taxon>Synbranchiformes</taxon>
        <taxon>Synbranchidae</taxon>
        <taxon>Monopterus</taxon>
    </lineage>
</organism>
<sequence>MIIVILFSFFTVMVSAVPVSTILNIFLYSQGGATQAERVQPDAATNQKAETPAPFTPNVEQPQLAAPQLLTPQGGPQIVPSVHQYTWSPIGGSPVIIPLQPNIYGFLPANQPAVPQQPLSPPPGTLSSEELELGVYMPTVLTNLPTGAVQPVSQATRLTNPEQQGIVPNGGMLSAGVPQTQGLTNCQPQPHANSVPAGLEQAAQDVATVQTHAQPKLQPTHG</sequence>